<accession>A0A4P6JR74</accession>
<dbReference type="KEGG" id="kbs:EPA93_18830"/>
<feature type="region of interest" description="Disordered" evidence="1">
    <location>
        <begin position="14"/>
        <end position="83"/>
    </location>
</feature>
<evidence type="ECO:0000313" key="2">
    <source>
        <dbReference type="EMBL" id="QBD77938.1"/>
    </source>
</evidence>
<evidence type="ECO:0000256" key="1">
    <source>
        <dbReference type="SAM" id="MobiDB-lite"/>
    </source>
</evidence>
<keyword evidence="3" id="KW-1185">Reference proteome</keyword>
<gene>
    <name evidence="2" type="ORF">EPA93_18830</name>
</gene>
<feature type="compositionally biased region" description="Low complexity" evidence="1">
    <location>
        <begin position="52"/>
        <end position="80"/>
    </location>
</feature>
<dbReference type="RefSeq" id="WP_129888991.1">
    <property type="nucleotide sequence ID" value="NZ_CP035758.1"/>
</dbReference>
<evidence type="ECO:0000313" key="3">
    <source>
        <dbReference type="Proteomes" id="UP000290365"/>
    </source>
</evidence>
<feature type="compositionally biased region" description="Polar residues" evidence="1">
    <location>
        <begin position="14"/>
        <end position="51"/>
    </location>
</feature>
<dbReference type="AlphaFoldDB" id="A0A4P6JR74"/>
<name>A0A4P6JR74_KTERU</name>
<dbReference type="Gene3D" id="2.60.120.560">
    <property type="entry name" value="Exo-inulinase, domain 1"/>
    <property type="match status" value="1"/>
</dbReference>
<sequence length="219" mass="22534">MLIIGGVIIGIQLSQRGNTPTPSPTVTATQGSGTATSPTPNTGATVTSTPGQNATATPTAYTTPTAPTATTGPNQGPTPAITAGPLLYAASSPGPNCDHGNGKWAAFRGPGITCQNTQTTITSTATSPILEGMFLTGLPNQDTPSNYVIQAQLNAAPQSNGDFGIYFRNQPGSNQQGVYAFLIHADGTWSTNVYDNATGRAKRLPRGLSAMCIRLQPWT</sequence>
<organism evidence="2 3">
    <name type="scientific">Ktedonosporobacter rubrisoli</name>
    <dbReference type="NCBI Taxonomy" id="2509675"/>
    <lineage>
        <taxon>Bacteria</taxon>
        <taxon>Bacillati</taxon>
        <taxon>Chloroflexota</taxon>
        <taxon>Ktedonobacteria</taxon>
        <taxon>Ktedonobacterales</taxon>
        <taxon>Ktedonosporobacteraceae</taxon>
        <taxon>Ktedonosporobacter</taxon>
    </lineage>
</organism>
<reference evidence="2 3" key="1">
    <citation type="submission" date="2019-01" db="EMBL/GenBank/DDBJ databases">
        <title>Ktedonosporobacter rubrisoli SCAWS-G2.</title>
        <authorList>
            <person name="Huang Y."/>
            <person name="Yan B."/>
        </authorList>
    </citation>
    <scope>NUCLEOTIDE SEQUENCE [LARGE SCALE GENOMIC DNA]</scope>
    <source>
        <strain evidence="2 3">SCAWS-G2</strain>
    </source>
</reference>
<dbReference type="Proteomes" id="UP000290365">
    <property type="component" value="Chromosome"/>
</dbReference>
<protein>
    <submittedName>
        <fullName evidence="2">Uncharacterized protein</fullName>
    </submittedName>
</protein>
<proteinExistence type="predicted"/>
<dbReference type="EMBL" id="CP035758">
    <property type="protein sequence ID" value="QBD77938.1"/>
    <property type="molecule type" value="Genomic_DNA"/>
</dbReference>